<dbReference type="AlphaFoldDB" id="A0A7J7CDP5"/>
<dbReference type="GO" id="GO:0009821">
    <property type="term" value="P:alkaloid biosynthetic process"/>
    <property type="evidence" value="ECO:0007669"/>
    <property type="project" value="UniProtKB-ARBA"/>
</dbReference>
<evidence type="ECO:0000313" key="5">
    <source>
        <dbReference type="EMBL" id="KAF5732291.1"/>
    </source>
</evidence>
<gene>
    <name evidence="5" type="ORF">HS088_TW18G00985</name>
</gene>
<evidence type="ECO:0000259" key="4">
    <source>
        <dbReference type="Pfam" id="PF00248"/>
    </source>
</evidence>
<evidence type="ECO:0000256" key="1">
    <source>
        <dbReference type="ARBA" id="ARBA00007905"/>
    </source>
</evidence>
<dbReference type="PRINTS" id="PR00069">
    <property type="entry name" value="ALDKETRDTASE"/>
</dbReference>
<dbReference type="InterPro" id="IPR036812">
    <property type="entry name" value="NAD(P)_OxRdtase_dom_sf"/>
</dbReference>
<protein>
    <submittedName>
        <fullName evidence="5">Non-functional NADPH-dependent codeinone reductase 2-like</fullName>
    </submittedName>
</protein>
<proteinExistence type="inferred from homology"/>
<dbReference type="FunCoup" id="A0A7J7CDP5">
    <property type="interactions" value="259"/>
</dbReference>
<dbReference type="InterPro" id="IPR018170">
    <property type="entry name" value="Aldo/ket_reductase_CS"/>
</dbReference>
<dbReference type="EMBL" id="JAAARO010000018">
    <property type="protein sequence ID" value="KAF5732291.1"/>
    <property type="molecule type" value="Genomic_DNA"/>
</dbReference>
<dbReference type="FunFam" id="3.20.20.100:FF:000013">
    <property type="entry name" value="NADPH-dependent codeinone reductase 1-1"/>
    <property type="match status" value="1"/>
</dbReference>
<sequence>MYETKKEAALKTLENKQSKVVCNLEELKQSVEQRASAVRKSKEGAADLKKSFEELSKSLEDYEKDYQGVLAGKSSRNENKKCLEDQLGDAKGDVESVETELKQLKTKMLLRKSSKRKHGQKLKSLLHNSSIAPQCCPRVTSAMMVLESRPLVRLNCGITMPVLGMGTYSYENDKKTTELAIHTALKMGYSHFDTAKIYGSEPALGNALRKAFRDGVVAREDVWVTSKLWGSDHHDPVSALKESLKYLRMEYVDMYLVHWPVRLKPGASCAIPSEDEFEQILNMEETWEGMEKCLEMGMCRSIGVSNFSSTKIQQLLDYASVPPAVNQVEMHPMWKQDKLRSFCADNGIHVSAYSPLGGPGNAWGSTAVVEHPVIQSIAFKHNATPAQVALKWGLSKGSSLIVKSFNQDRMKENKAADRLKLGRDDIRAIDELEERKIMRGDHLINETTSPYKTLEDLWDDEI</sequence>
<feature type="domain" description="NADP-dependent oxidoreductase" evidence="4">
    <location>
        <begin position="163"/>
        <end position="433"/>
    </location>
</feature>
<dbReference type="GO" id="GO:0016491">
    <property type="term" value="F:oxidoreductase activity"/>
    <property type="evidence" value="ECO:0007669"/>
    <property type="project" value="InterPro"/>
</dbReference>
<reference evidence="5 6" key="1">
    <citation type="journal article" date="2020" name="Nat. Commun.">
        <title>Genome of Tripterygium wilfordii and identification of cytochrome P450 involved in triptolide biosynthesis.</title>
        <authorList>
            <person name="Tu L."/>
            <person name="Su P."/>
            <person name="Zhang Z."/>
            <person name="Gao L."/>
            <person name="Wang J."/>
            <person name="Hu T."/>
            <person name="Zhou J."/>
            <person name="Zhang Y."/>
            <person name="Zhao Y."/>
            <person name="Liu Y."/>
            <person name="Song Y."/>
            <person name="Tong Y."/>
            <person name="Lu Y."/>
            <person name="Yang J."/>
            <person name="Xu C."/>
            <person name="Jia M."/>
            <person name="Peters R.J."/>
            <person name="Huang L."/>
            <person name="Gao W."/>
        </authorList>
    </citation>
    <scope>NUCLEOTIDE SEQUENCE [LARGE SCALE GENOMIC DNA]</scope>
    <source>
        <strain evidence="6">cv. XIE 37</strain>
        <tissue evidence="5">Leaf</tissue>
    </source>
</reference>
<comment type="caution">
    <text evidence="5">The sequence shown here is derived from an EMBL/GenBank/DDBJ whole genome shotgun (WGS) entry which is preliminary data.</text>
</comment>
<evidence type="ECO:0000256" key="2">
    <source>
        <dbReference type="ARBA" id="ARBA00022857"/>
    </source>
</evidence>
<organism evidence="5 6">
    <name type="scientific">Tripterygium wilfordii</name>
    <name type="common">Thunder God vine</name>
    <dbReference type="NCBI Taxonomy" id="458696"/>
    <lineage>
        <taxon>Eukaryota</taxon>
        <taxon>Viridiplantae</taxon>
        <taxon>Streptophyta</taxon>
        <taxon>Embryophyta</taxon>
        <taxon>Tracheophyta</taxon>
        <taxon>Spermatophyta</taxon>
        <taxon>Magnoliopsida</taxon>
        <taxon>eudicotyledons</taxon>
        <taxon>Gunneridae</taxon>
        <taxon>Pentapetalae</taxon>
        <taxon>rosids</taxon>
        <taxon>fabids</taxon>
        <taxon>Celastrales</taxon>
        <taxon>Celastraceae</taxon>
        <taxon>Tripterygium</taxon>
    </lineage>
</organism>
<dbReference type="InterPro" id="IPR023210">
    <property type="entry name" value="NADP_OxRdtase_dom"/>
</dbReference>
<dbReference type="Pfam" id="PF00248">
    <property type="entry name" value="Aldo_ket_red"/>
    <property type="match status" value="1"/>
</dbReference>
<dbReference type="PANTHER" id="PTHR11732">
    <property type="entry name" value="ALDO/KETO REDUCTASE"/>
    <property type="match status" value="1"/>
</dbReference>
<feature type="coiled-coil region" evidence="3">
    <location>
        <begin position="10"/>
        <end position="107"/>
    </location>
</feature>
<evidence type="ECO:0000313" key="6">
    <source>
        <dbReference type="Proteomes" id="UP000593562"/>
    </source>
</evidence>
<name>A0A7J7CDP5_TRIWF</name>
<keyword evidence="2" id="KW-0521">NADP</keyword>
<accession>A0A7J7CDP5</accession>
<dbReference type="PROSITE" id="PS00063">
    <property type="entry name" value="ALDOKETO_REDUCTASE_3"/>
    <property type="match status" value="1"/>
</dbReference>
<keyword evidence="6" id="KW-1185">Reference proteome</keyword>
<evidence type="ECO:0000256" key="3">
    <source>
        <dbReference type="SAM" id="Coils"/>
    </source>
</evidence>
<dbReference type="InParanoid" id="A0A7J7CDP5"/>
<keyword evidence="3" id="KW-0175">Coiled coil</keyword>
<dbReference type="Gene3D" id="3.20.20.100">
    <property type="entry name" value="NADP-dependent oxidoreductase domain"/>
    <property type="match status" value="1"/>
</dbReference>
<comment type="similarity">
    <text evidence="1">Belongs to the aldo/keto reductase family.</text>
</comment>
<dbReference type="SUPFAM" id="SSF51430">
    <property type="entry name" value="NAD(P)-linked oxidoreductase"/>
    <property type="match status" value="1"/>
</dbReference>
<dbReference type="PROSITE" id="PS00062">
    <property type="entry name" value="ALDOKETO_REDUCTASE_2"/>
    <property type="match status" value="1"/>
</dbReference>
<dbReference type="Proteomes" id="UP000593562">
    <property type="component" value="Unassembled WGS sequence"/>
</dbReference>
<dbReference type="InterPro" id="IPR020471">
    <property type="entry name" value="AKR"/>
</dbReference>